<keyword evidence="2" id="KW-1185">Reference proteome</keyword>
<name>A0A1M4WQ84_9BACT</name>
<dbReference type="RefSeq" id="WP_072834386.1">
    <property type="nucleotide sequence ID" value="NZ_FQUU01000004.1"/>
</dbReference>
<reference evidence="1 2" key="1">
    <citation type="submission" date="2016-11" db="EMBL/GenBank/DDBJ databases">
        <authorList>
            <person name="Jaros S."/>
            <person name="Januszkiewicz K."/>
            <person name="Wedrychowicz H."/>
        </authorList>
    </citation>
    <scope>NUCLEOTIDE SEQUENCE [LARGE SCALE GENOMIC DNA]</scope>
    <source>
        <strain evidence="1 2">DSM 18119</strain>
    </source>
</reference>
<accession>A0A1M4WQ84</accession>
<gene>
    <name evidence="1" type="ORF">SAMN02745131_01177</name>
</gene>
<dbReference type="EMBL" id="FQUU01000004">
    <property type="protein sequence ID" value="SHE83223.1"/>
    <property type="molecule type" value="Genomic_DNA"/>
</dbReference>
<dbReference type="Proteomes" id="UP000184048">
    <property type="component" value="Unassembled WGS sequence"/>
</dbReference>
<proteinExistence type="predicted"/>
<evidence type="ECO:0000313" key="1">
    <source>
        <dbReference type="EMBL" id="SHE83223.1"/>
    </source>
</evidence>
<evidence type="ECO:0000313" key="2">
    <source>
        <dbReference type="Proteomes" id="UP000184048"/>
    </source>
</evidence>
<organism evidence="1 2">
    <name type="scientific">Flavisolibacter ginsengisoli DSM 18119</name>
    <dbReference type="NCBI Taxonomy" id="1121884"/>
    <lineage>
        <taxon>Bacteria</taxon>
        <taxon>Pseudomonadati</taxon>
        <taxon>Bacteroidota</taxon>
        <taxon>Chitinophagia</taxon>
        <taxon>Chitinophagales</taxon>
        <taxon>Chitinophagaceae</taxon>
        <taxon>Flavisolibacter</taxon>
    </lineage>
</organism>
<protein>
    <submittedName>
        <fullName evidence="1">Uncharacterized protein</fullName>
    </submittedName>
</protein>
<dbReference type="OrthoDB" id="672632at2"/>
<sequence>MAKQTGYIKAIGTVDGDTNFYYDQLWGYLVRMLPGVDSKRFWNDPAFEGSRRSAERFGTGNIMSSIIYRFVPTKKRHTHLFAMLRTIAIFCLKQGIDKAAVFNAIYAFLEEQERISLTREQFTLLLSSFGEELEARLKEAKQKKEKKPQNKLDIKVEAPLTEEDTEFLQLYMDDYDWKIRFEGDFPPDYQVPLFLLKHAA</sequence>
<dbReference type="AlphaFoldDB" id="A0A1M4WQ84"/>
<dbReference type="STRING" id="1121884.SAMN02745131_01177"/>